<evidence type="ECO:0000313" key="1">
    <source>
        <dbReference type="EMBL" id="SFM94787.1"/>
    </source>
</evidence>
<gene>
    <name evidence="1" type="ORF">SAMN05421863_10745</name>
</gene>
<dbReference type="EMBL" id="FOUB01000074">
    <property type="protein sequence ID" value="SFM94787.1"/>
    <property type="molecule type" value="Genomic_DNA"/>
</dbReference>
<reference evidence="2" key="1">
    <citation type="submission" date="2016-10" db="EMBL/GenBank/DDBJ databases">
        <authorList>
            <person name="Varghese N."/>
            <person name="Submissions S."/>
        </authorList>
    </citation>
    <scope>NUCLEOTIDE SEQUENCE [LARGE SCALE GENOMIC DNA]</scope>
    <source>
        <strain evidence="2">Nm44</strain>
    </source>
</reference>
<keyword evidence="2" id="KW-1185">Reference proteome</keyword>
<organism evidence="1 2">
    <name type="scientific">Nitrosomonas communis</name>
    <dbReference type="NCBI Taxonomy" id="44574"/>
    <lineage>
        <taxon>Bacteria</taxon>
        <taxon>Pseudomonadati</taxon>
        <taxon>Pseudomonadota</taxon>
        <taxon>Betaproteobacteria</taxon>
        <taxon>Nitrosomonadales</taxon>
        <taxon>Nitrosomonadaceae</taxon>
        <taxon>Nitrosomonas</taxon>
    </lineage>
</organism>
<dbReference type="Proteomes" id="UP000183287">
    <property type="component" value="Unassembled WGS sequence"/>
</dbReference>
<dbReference type="AlphaFoldDB" id="A0A1I4V0J5"/>
<proteinExistence type="predicted"/>
<protein>
    <submittedName>
        <fullName evidence="1">Uncharacterized protein</fullName>
    </submittedName>
</protein>
<sequence>MVNQYRNMIMLMVIVRTHVFYAASCGELNPKEIKRNSLFLIRTEDFGAGAILVRANVLICTDYCLDGCIHHPKIIFFG</sequence>
<evidence type="ECO:0000313" key="2">
    <source>
        <dbReference type="Proteomes" id="UP000183287"/>
    </source>
</evidence>
<name>A0A1I4V0J5_9PROT</name>
<accession>A0A1I4V0J5</accession>